<gene>
    <name evidence="8" type="ORF">DCAR_0626479</name>
</gene>
<feature type="region of interest" description="Disordered" evidence="6">
    <location>
        <begin position="682"/>
        <end position="809"/>
    </location>
</feature>
<dbReference type="GO" id="GO:0008270">
    <property type="term" value="F:zinc ion binding"/>
    <property type="evidence" value="ECO:0007669"/>
    <property type="project" value="UniProtKB-KW"/>
</dbReference>
<reference evidence="8" key="1">
    <citation type="journal article" date="2016" name="Nat. Genet.">
        <title>A high-quality carrot genome assembly provides new insights into carotenoid accumulation and asterid genome evolution.</title>
        <authorList>
            <person name="Iorizzo M."/>
            <person name="Ellison S."/>
            <person name="Senalik D."/>
            <person name="Zeng P."/>
            <person name="Satapoomin P."/>
            <person name="Huang J."/>
            <person name="Bowman M."/>
            <person name="Iovene M."/>
            <person name="Sanseverino W."/>
            <person name="Cavagnaro P."/>
            <person name="Yildiz M."/>
            <person name="Macko-Podgorni A."/>
            <person name="Moranska E."/>
            <person name="Grzebelus E."/>
            <person name="Grzebelus D."/>
            <person name="Ashrafi H."/>
            <person name="Zheng Z."/>
            <person name="Cheng S."/>
            <person name="Spooner D."/>
            <person name="Van Deynze A."/>
            <person name="Simon P."/>
        </authorList>
    </citation>
    <scope>NUCLEOTIDE SEQUENCE</scope>
    <source>
        <tissue evidence="8">Leaf</tissue>
    </source>
</reference>
<dbReference type="Proteomes" id="UP000077755">
    <property type="component" value="Chromosome 6"/>
</dbReference>
<dbReference type="InterPro" id="IPR001965">
    <property type="entry name" value="Znf_PHD"/>
</dbReference>
<evidence type="ECO:0000256" key="4">
    <source>
        <dbReference type="ARBA" id="ARBA00022833"/>
    </source>
</evidence>
<feature type="compositionally biased region" description="Basic and acidic residues" evidence="6">
    <location>
        <begin position="191"/>
        <end position="206"/>
    </location>
</feature>
<protein>
    <recommendedName>
        <fullName evidence="7">Zinc finger PHD-type domain-containing protein</fullName>
    </recommendedName>
</protein>
<feature type="compositionally biased region" description="Low complexity" evidence="6">
    <location>
        <begin position="262"/>
        <end position="272"/>
    </location>
</feature>
<proteinExistence type="predicted"/>
<organism evidence="8 9">
    <name type="scientific">Daucus carota subsp. sativus</name>
    <name type="common">Carrot</name>
    <dbReference type="NCBI Taxonomy" id="79200"/>
    <lineage>
        <taxon>Eukaryota</taxon>
        <taxon>Viridiplantae</taxon>
        <taxon>Streptophyta</taxon>
        <taxon>Embryophyta</taxon>
        <taxon>Tracheophyta</taxon>
        <taxon>Spermatophyta</taxon>
        <taxon>Magnoliopsida</taxon>
        <taxon>eudicotyledons</taxon>
        <taxon>Gunneridae</taxon>
        <taxon>Pentapetalae</taxon>
        <taxon>asterids</taxon>
        <taxon>campanulids</taxon>
        <taxon>Apiales</taxon>
        <taxon>Apiaceae</taxon>
        <taxon>Apioideae</taxon>
        <taxon>Scandiceae</taxon>
        <taxon>Daucinae</taxon>
        <taxon>Daucus</taxon>
        <taxon>Daucus sect. Daucus</taxon>
    </lineage>
</organism>
<feature type="region of interest" description="Disordered" evidence="6">
    <location>
        <begin position="187"/>
        <end position="206"/>
    </location>
</feature>
<keyword evidence="3" id="KW-0863">Zinc-finger</keyword>
<evidence type="ECO:0000256" key="6">
    <source>
        <dbReference type="SAM" id="MobiDB-lite"/>
    </source>
</evidence>
<feature type="domain" description="Zinc finger PHD-type" evidence="7">
    <location>
        <begin position="20"/>
        <end position="63"/>
    </location>
</feature>
<dbReference type="PANTHER" id="PTHR14571:SF9">
    <property type="entry name" value="HISTONE-LYSINE N-METHYLTRANSFERASE SET-26-RELATED"/>
    <property type="match status" value="1"/>
</dbReference>
<feature type="compositionally biased region" description="Basic and acidic residues" evidence="6">
    <location>
        <begin position="226"/>
        <end position="235"/>
    </location>
</feature>
<dbReference type="SUPFAM" id="SSF57903">
    <property type="entry name" value="FYVE/PHD zinc finger"/>
    <property type="match status" value="1"/>
</dbReference>
<feature type="compositionally biased region" description="Basic and acidic residues" evidence="6">
    <location>
        <begin position="555"/>
        <end position="570"/>
    </location>
</feature>
<reference evidence="8" key="2">
    <citation type="submission" date="2022-03" db="EMBL/GenBank/DDBJ databases">
        <title>Draft title - Genomic analysis of global carrot germplasm unveils the trajectory of domestication and the origin of high carotenoid orange carrot.</title>
        <authorList>
            <person name="Iorizzo M."/>
            <person name="Ellison S."/>
            <person name="Senalik D."/>
            <person name="Macko-Podgorni A."/>
            <person name="Grzebelus D."/>
            <person name="Bostan H."/>
            <person name="Rolling W."/>
            <person name="Curaba J."/>
            <person name="Simon P."/>
        </authorList>
    </citation>
    <scope>NUCLEOTIDE SEQUENCE</scope>
    <source>
        <tissue evidence="8">Leaf</tissue>
    </source>
</reference>
<dbReference type="AlphaFoldDB" id="A0AAF0XFF8"/>
<name>A0AAF0XFF8_DAUCS</name>
<dbReference type="PANTHER" id="PTHR14571">
    <property type="entry name" value="HISTONE-LYSINE N-METHYLTRANSFERASE SET-26-RELATED"/>
    <property type="match status" value="1"/>
</dbReference>
<evidence type="ECO:0000313" key="8">
    <source>
        <dbReference type="EMBL" id="WOH07050.1"/>
    </source>
</evidence>
<evidence type="ECO:0000313" key="9">
    <source>
        <dbReference type="Proteomes" id="UP000077755"/>
    </source>
</evidence>
<dbReference type="InterPro" id="IPR019786">
    <property type="entry name" value="Zinc_finger_PHD-type_CS"/>
</dbReference>
<evidence type="ECO:0000259" key="7">
    <source>
        <dbReference type="SMART" id="SM00249"/>
    </source>
</evidence>
<accession>A0AAF0XFF8</accession>
<feature type="compositionally biased region" description="Low complexity" evidence="6">
    <location>
        <begin position="772"/>
        <end position="788"/>
    </location>
</feature>
<feature type="region of interest" description="Disordered" evidence="6">
    <location>
        <begin position="226"/>
        <end position="272"/>
    </location>
</feature>
<keyword evidence="2" id="KW-0479">Metal-binding</keyword>
<sequence length="809" mass="88261">MGSHAADTPDDWVDGSWTVDCVCGVNFDDGEEMVDCDECGVWVHTRCSRYVKSEKMFSCEKCKGRKSGREGRVRSGDGEEENEAAGVLVEMPNERSGRSGESGGFRRRYRTQVPREERVHVQGVPGGESGIFGGSGLSGVFGAGLWKATGYVPKKFGFQYKEFDWGGGNESGGVEAGVDGGSVGFGAGKRTQGEEIKEKKGEGVDTDVRSTRKIGMMKDRISMHSTAVDRGKHNYEGPQNSNDVSRKKKARAVHVERDNSSKRSPSASRPVSAPLSYAKILEFHEGKGFKVDRNVISSGKHEKVTGNVRAEPSLKGFPINGVGVDESKNTVTTSGQASETCVVSTHRLLPKARSKDECDGLTAAIQNSSKISNNVQLLLDSNDSESLSAKTKDVIDLDNQRDKERCVNRSTPMSSESAGYLQQPKIASYVGNNTTTGSGLMQRSETVNHLNCQQLSKVDHTLLKPHSGAPNAPATISDAEYALLLHQKLNRSSRVPRVPRMRHAGSLPQLASPTGANMLMKQSPSSSAGKDHGPVFKRKGKSIAEEGTQNYQRTNDSDRTAVSATRREVDCGSAPGLQSANKSNPPAANKRYVSSRSKSAQTSDNGTGSDIIVTRRTLPGLLSEIITKRMTYKELCDAVLPVCVSHWPYLRKNNGERYAYSSHSQAVLDCLRSRREWAQLVDRGPKSNAGRKRRMYNAEALSSEDKDSNKKSTEVGDCKNVSESCQDQFPKGKRKMRKRRRRLALQGRGLKNMDIMRKEKEAEDVSYDEDSSQSSSSSGEESMSSEGGTIQWYERTGSSGGWAQVSASE</sequence>
<evidence type="ECO:0000256" key="5">
    <source>
        <dbReference type="ARBA" id="ARBA00023242"/>
    </source>
</evidence>
<dbReference type="GO" id="GO:0005634">
    <property type="term" value="C:nucleus"/>
    <property type="evidence" value="ECO:0007669"/>
    <property type="project" value="UniProtKB-SubCell"/>
</dbReference>
<comment type="subcellular location">
    <subcellularLocation>
        <location evidence="1">Nucleus</location>
    </subcellularLocation>
</comment>
<dbReference type="PROSITE" id="PS01359">
    <property type="entry name" value="ZF_PHD_1"/>
    <property type="match status" value="1"/>
</dbReference>
<dbReference type="SMART" id="SM00249">
    <property type="entry name" value="PHD"/>
    <property type="match status" value="1"/>
</dbReference>
<keyword evidence="4" id="KW-0862">Zinc</keyword>
<evidence type="ECO:0000256" key="3">
    <source>
        <dbReference type="ARBA" id="ARBA00022771"/>
    </source>
</evidence>
<feature type="compositionally biased region" description="Basic and acidic residues" evidence="6">
    <location>
        <begin position="754"/>
        <end position="763"/>
    </location>
</feature>
<keyword evidence="5" id="KW-0539">Nucleus</keyword>
<evidence type="ECO:0000256" key="2">
    <source>
        <dbReference type="ARBA" id="ARBA00022723"/>
    </source>
</evidence>
<dbReference type="Gene3D" id="3.30.40.10">
    <property type="entry name" value="Zinc/RING finger domain, C3HC4 (zinc finger)"/>
    <property type="match status" value="1"/>
</dbReference>
<feature type="compositionally biased region" description="Polar residues" evidence="6">
    <location>
        <begin position="576"/>
        <end position="608"/>
    </location>
</feature>
<dbReference type="InterPro" id="IPR013083">
    <property type="entry name" value="Znf_RING/FYVE/PHD"/>
</dbReference>
<dbReference type="Pfam" id="PF24659">
    <property type="entry name" value="DUF7648"/>
    <property type="match status" value="1"/>
</dbReference>
<feature type="compositionally biased region" description="Basic and acidic residues" evidence="6">
    <location>
        <begin position="703"/>
        <end position="717"/>
    </location>
</feature>
<feature type="compositionally biased region" description="Basic residues" evidence="6">
    <location>
        <begin position="731"/>
        <end position="743"/>
    </location>
</feature>
<dbReference type="EMBL" id="CP093348">
    <property type="protein sequence ID" value="WOH07050.1"/>
    <property type="molecule type" value="Genomic_DNA"/>
</dbReference>
<feature type="region of interest" description="Disordered" evidence="6">
    <location>
        <begin position="493"/>
        <end position="611"/>
    </location>
</feature>
<feature type="compositionally biased region" description="Polar residues" evidence="6">
    <location>
        <begin position="509"/>
        <end position="528"/>
    </location>
</feature>
<evidence type="ECO:0000256" key="1">
    <source>
        <dbReference type="ARBA" id="ARBA00004123"/>
    </source>
</evidence>
<dbReference type="InterPro" id="IPR056065">
    <property type="entry name" value="DUF7648"/>
</dbReference>
<dbReference type="InterPro" id="IPR011011">
    <property type="entry name" value="Znf_FYVE_PHD"/>
</dbReference>
<keyword evidence="9" id="KW-1185">Reference proteome</keyword>